<evidence type="ECO:0000256" key="3">
    <source>
        <dbReference type="ARBA" id="ARBA00023163"/>
    </source>
</evidence>
<sequence length="90" mass="10395">MKLDVDSIKPIYIQIAEWIENKILEGTFQQDEKVFSQYQLAEKFNINPATAAKGLHMLSEEDILYTKRGLGKFVKEGARSGFEINELMKR</sequence>
<organism evidence="5 6">
    <name type="scientific">Paracerasibacillus soli</name>
    <dbReference type="NCBI Taxonomy" id="480284"/>
    <lineage>
        <taxon>Bacteria</taxon>
        <taxon>Bacillati</taxon>
        <taxon>Bacillota</taxon>
        <taxon>Bacilli</taxon>
        <taxon>Bacillales</taxon>
        <taxon>Bacillaceae</taxon>
        <taxon>Paracerasibacillus</taxon>
    </lineage>
</organism>
<dbReference type="Proteomes" id="UP001275315">
    <property type="component" value="Unassembled WGS sequence"/>
</dbReference>
<evidence type="ECO:0000313" key="6">
    <source>
        <dbReference type="Proteomes" id="UP001275315"/>
    </source>
</evidence>
<keyword evidence="2" id="KW-0238">DNA-binding</keyword>
<keyword evidence="1" id="KW-0805">Transcription regulation</keyword>
<dbReference type="Gene3D" id="1.10.10.10">
    <property type="entry name" value="Winged helix-like DNA-binding domain superfamily/Winged helix DNA-binding domain"/>
    <property type="match status" value="1"/>
</dbReference>
<evidence type="ECO:0000259" key="4">
    <source>
        <dbReference type="PROSITE" id="PS50949"/>
    </source>
</evidence>
<dbReference type="InterPro" id="IPR036390">
    <property type="entry name" value="WH_DNA-bd_sf"/>
</dbReference>
<dbReference type="Pfam" id="PF00392">
    <property type="entry name" value="GntR"/>
    <property type="match status" value="1"/>
</dbReference>
<dbReference type="InterPro" id="IPR036388">
    <property type="entry name" value="WH-like_DNA-bd_sf"/>
</dbReference>
<reference evidence="5 6" key="1">
    <citation type="submission" date="2023-10" db="EMBL/GenBank/DDBJ databases">
        <title>Virgibacillus soli CC-YMP-6 genome.</title>
        <authorList>
            <person name="Miliotis G."/>
            <person name="Sengupta P."/>
            <person name="Hameed A."/>
            <person name="Chuvochina M."/>
            <person name="Mcdonagh F."/>
            <person name="Simpson A.C."/>
            <person name="Singh N.K."/>
            <person name="Rekha P.D."/>
            <person name="Raman K."/>
            <person name="Hugenholtz P."/>
            <person name="Venkateswaran K."/>
        </authorList>
    </citation>
    <scope>NUCLEOTIDE SEQUENCE [LARGE SCALE GENOMIC DNA]</scope>
    <source>
        <strain evidence="5 6">CC-YMP-6</strain>
    </source>
</reference>
<proteinExistence type="predicted"/>
<dbReference type="SUPFAM" id="SSF46785">
    <property type="entry name" value="Winged helix' DNA-binding domain"/>
    <property type="match status" value="1"/>
</dbReference>
<evidence type="ECO:0000256" key="2">
    <source>
        <dbReference type="ARBA" id="ARBA00023125"/>
    </source>
</evidence>
<evidence type="ECO:0000313" key="5">
    <source>
        <dbReference type="EMBL" id="MDY0410293.1"/>
    </source>
</evidence>
<name>A0ABU5CV82_9BACI</name>
<dbReference type="EMBL" id="JAWDIQ010000003">
    <property type="protein sequence ID" value="MDY0410293.1"/>
    <property type="molecule type" value="Genomic_DNA"/>
</dbReference>
<comment type="caution">
    <text evidence="5">The sequence shown here is derived from an EMBL/GenBank/DDBJ whole genome shotgun (WGS) entry which is preliminary data.</text>
</comment>
<keyword evidence="3" id="KW-0804">Transcription</keyword>
<dbReference type="PANTHER" id="PTHR38445">
    <property type="entry name" value="HTH-TYPE TRANSCRIPTIONAL REPRESSOR YTRA"/>
    <property type="match status" value="1"/>
</dbReference>
<feature type="domain" description="HTH gntR-type" evidence="4">
    <location>
        <begin position="9"/>
        <end position="77"/>
    </location>
</feature>
<accession>A0ABU5CV82</accession>
<protein>
    <submittedName>
        <fullName evidence="5">GntR family transcriptional regulator</fullName>
    </submittedName>
</protein>
<dbReference type="RefSeq" id="WP_320381169.1">
    <property type="nucleotide sequence ID" value="NZ_JAWDIQ010000003.1"/>
</dbReference>
<dbReference type="InterPro" id="IPR000524">
    <property type="entry name" value="Tscrpt_reg_HTH_GntR"/>
</dbReference>
<keyword evidence="6" id="KW-1185">Reference proteome</keyword>
<dbReference type="CDD" id="cd07377">
    <property type="entry name" value="WHTH_GntR"/>
    <property type="match status" value="1"/>
</dbReference>
<dbReference type="PANTHER" id="PTHR38445:SF10">
    <property type="entry name" value="GNTR-FAMILY TRANSCRIPTIONAL REGULATOR"/>
    <property type="match status" value="1"/>
</dbReference>
<dbReference type="PROSITE" id="PS50949">
    <property type="entry name" value="HTH_GNTR"/>
    <property type="match status" value="1"/>
</dbReference>
<evidence type="ECO:0000256" key="1">
    <source>
        <dbReference type="ARBA" id="ARBA00023015"/>
    </source>
</evidence>
<gene>
    <name evidence="5" type="ORF">RWD45_19260</name>
</gene>
<dbReference type="SMART" id="SM00345">
    <property type="entry name" value="HTH_GNTR"/>
    <property type="match status" value="1"/>
</dbReference>